<evidence type="ECO:0000256" key="9">
    <source>
        <dbReference type="ARBA" id="ARBA00023163"/>
    </source>
</evidence>
<protein>
    <recommendedName>
        <fullName evidence="11">Regulatory protein MsrR</fullName>
    </recommendedName>
</protein>
<accession>A0A1C0YUR2</accession>
<dbReference type="PANTHER" id="PTHR33392">
    <property type="entry name" value="POLYISOPRENYL-TEICHOIC ACID--PEPTIDOGLYCAN TEICHOIC ACID TRANSFERASE TAGU"/>
    <property type="match status" value="1"/>
</dbReference>
<keyword evidence="8 12" id="KW-0472">Membrane</keyword>
<evidence type="ECO:0000256" key="11">
    <source>
        <dbReference type="ARBA" id="ARBA00040752"/>
    </source>
</evidence>
<comment type="caution">
    <text evidence="14">The sequence shown here is derived from an EMBL/GenBank/DDBJ whole genome shotgun (WGS) entry which is preliminary data.</text>
</comment>
<dbReference type="Proteomes" id="UP000093482">
    <property type="component" value="Unassembled WGS sequence"/>
</dbReference>
<dbReference type="AlphaFoldDB" id="A0A1C0YUR2"/>
<dbReference type="InterPro" id="IPR004474">
    <property type="entry name" value="LytR_CpsA_psr"/>
</dbReference>
<gene>
    <name evidence="14" type="ORF">A6K76_01695</name>
</gene>
<feature type="domain" description="Cell envelope-related transcriptional attenuator" evidence="13">
    <location>
        <begin position="89"/>
        <end position="232"/>
    </location>
</feature>
<feature type="transmembrane region" description="Helical" evidence="12">
    <location>
        <begin position="20"/>
        <end position="41"/>
    </location>
</feature>
<dbReference type="GO" id="GO:0005886">
    <property type="term" value="C:plasma membrane"/>
    <property type="evidence" value="ECO:0007669"/>
    <property type="project" value="UniProtKB-SubCell"/>
</dbReference>
<dbReference type="Pfam" id="PF03816">
    <property type="entry name" value="LytR_cpsA_psr"/>
    <property type="match status" value="1"/>
</dbReference>
<comment type="subcellular location">
    <subcellularLocation>
        <location evidence="1">Cell membrane</location>
        <topology evidence="1">Single-pass type II membrane protein</topology>
    </subcellularLocation>
</comment>
<keyword evidence="5" id="KW-0735">Signal-anchor</keyword>
<evidence type="ECO:0000256" key="10">
    <source>
        <dbReference type="ARBA" id="ARBA00037178"/>
    </source>
</evidence>
<evidence type="ECO:0000256" key="3">
    <source>
        <dbReference type="ARBA" id="ARBA00022475"/>
    </source>
</evidence>
<evidence type="ECO:0000256" key="6">
    <source>
        <dbReference type="ARBA" id="ARBA00022989"/>
    </source>
</evidence>
<dbReference type="PANTHER" id="PTHR33392:SF8">
    <property type="entry name" value="REGULATORY PROTEIN MSRR"/>
    <property type="match status" value="1"/>
</dbReference>
<keyword evidence="6 12" id="KW-1133">Transmembrane helix</keyword>
<keyword evidence="15" id="KW-1185">Reference proteome</keyword>
<evidence type="ECO:0000313" key="14">
    <source>
        <dbReference type="EMBL" id="OCS90905.1"/>
    </source>
</evidence>
<dbReference type="Gene3D" id="3.40.630.190">
    <property type="entry name" value="LCP protein"/>
    <property type="match status" value="1"/>
</dbReference>
<evidence type="ECO:0000256" key="1">
    <source>
        <dbReference type="ARBA" id="ARBA00004401"/>
    </source>
</evidence>
<proteinExistence type="inferred from homology"/>
<keyword evidence="7" id="KW-0805">Transcription regulation</keyword>
<evidence type="ECO:0000256" key="12">
    <source>
        <dbReference type="SAM" id="Phobius"/>
    </source>
</evidence>
<comment type="function">
    <text evidence="10">Involved in SarA attenuation. Affects resistance to oxacillin and teicoplanin, as well as the synthesis of virulence factors.</text>
</comment>
<evidence type="ECO:0000256" key="2">
    <source>
        <dbReference type="ARBA" id="ARBA00006068"/>
    </source>
</evidence>
<evidence type="ECO:0000256" key="7">
    <source>
        <dbReference type="ARBA" id="ARBA00023015"/>
    </source>
</evidence>
<evidence type="ECO:0000256" key="8">
    <source>
        <dbReference type="ARBA" id="ARBA00023136"/>
    </source>
</evidence>
<reference evidence="14 15" key="1">
    <citation type="submission" date="2016-07" db="EMBL/GenBank/DDBJ databases">
        <title>Caryophanon latum genome sequencing.</title>
        <authorList>
            <person name="Verma A."/>
            <person name="Pal Y."/>
            <person name="Krishnamurthi S."/>
        </authorList>
    </citation>
    <scope>NUCLEOTIDE SEQUENCE [LARGE SCALE GENOMIC DNA]</scope>
    <source>
        <strain evidence="14 15">DSM 14151</strain>
    </source>
</reference>
<organism evidence="14 15">
    <name type="scientific">Caryophanon latum</name>
    <dbReference type="NCBI Taxonomy" id="33977"/>
    <lineage>
        <taxon>Bacteria</taxon>
        <taxon>Bacillati</taxon>
        <taxon>Bacillota</taxon>
        <taxon>Bacilli</taxon>
        <taxon>Bacillales</taxon>
        <taxon>Caryophanaceae</taxon>
        <taxon>Caryophanon</taxon>
    </lineage>
</organism>
<dbReference type="InterPro" id="IPR050922">
    <property type="entry name" value="LytR/CpsA/Psr_CW_biosynth"/>
</dbReference>
<keyword evidence="4 12" id="KW-0812">Transmembrane</keyword>
<dbReference type="NCBIfam" id="TIGR00350">
    <property type="entry name" value="lytR_cpsA_psr"/>
    <property type="match status" value="1"/>
</dbReference>
<sequence length="318" mass="36216">MKQKAPTQKQPPKKKNNTFVYRRLFWLLLLIIFTVGGYSYYQFKEGQGMAIEERELTEEELLFTGAKVTNRTENFLLIGVDSRGEEQSRSDSIMVISWDKEANKLRTISFMRDIYADIPGHDQQKLNAAYYHGGAQLLADTLEEMFELPIHHYAMIDFVSFEKMIDIIAPDGITIDVEKDMSEKIYVQLYEGVHNLNGQELLGYARFRADAEGDFGRVRRQQQVVTALKEQLLSTTTLMQAPKLIGAMQGYVSTDLQTSEQIGYLVKLITEGSLDVEGMTVPVEGSYVDYRDPTYGLVLDVNVDTNTRKIKEFIGASE</sequence>
<keyword evidence="3" id="KW-1003">Cell membrane</keyword>
<evidence type="ECO:0000259" key="13">
    <source>
        <dbReference type="Pfam" id="PF03816"/>
    </source>
</evidence>
<evidence type="ECO:0000256" key="5">
    <source>
        <dbReference type="ARBA" id="ARBA00022968"/>
    </source>
</evidence>
<name>A0A1C0YUR2_9BACL</name>
<keyword evidence="9" id="KW-0804">Transcription</keyword>
<evidence type="ECO:0000256" key="4">
    <source>
        <dbReference type="ARBA" id="ARBA00022692"/>
    </source>
</evidence>
<dbReference type="EMBL" id="MATO01000034">
    <property type="protein sequence ID" value="OCS90905.1"/>
    <property type="molecule type" value="Genomic_DNA"/>
</dbReference>
<evidence type="ECO:0000313" key="15">
    <source>
        <dbReference type="Proteomes" id="UP000093482"/>
    </source>
</evidence>
<comment type="similarity">
    <text evidence="2">Belongs to the LytR/CpsA/Psr (LCP) family.</text>
</comment>
<dbReference type="OrthoDB" id="9782542at2"/>